<dbReference type="PANTHER" id="PTHR31061:SF24">
    <property type="entry name" value="LD22376P"/>
    <property type="match status" value="1"/>
</dbReference>
<gene>
    <name evidence="3" type="ORF">Mal52_47760</name>
</gene>
<dbReference type="KEGG" id="sdyn:Mal52_47760"/>
<keyword evidence="1" id="KW-0812">Transmembrane</keyword>
<feature type="transmembrane region" description="Helical" evidence="1">
    <location>
        <begin position="91"/>
        <end position="120"/>
    </location>
</feature>
<dbReference type="EMBL" id="CP036276">
    <property type="protein sequence ID" value="QDU46258.1"/>
    <property type="molecule type" value="Genomic_DNA"/>
</dbReference>
<feature type="transmembrane region" description="Helical" evidence="1">
    <location>
        <begin position="49"/>
        <end position="71"/>
    </location>
</feature>
<feature type="transmembrane region" description="Helical" evidence="1">
    <location>
        <begin position="20"/>
        <end position="37"/>
    </location>
</feature>
<feature type="transmembrane region" description="Helical" evidence="1">
    <location>
        <begin position="256"/>
        <end position="275"/>
    </location>
</feature>
<keyword evidence="1" id="KW-1133">Transmembrane helix</keyword>
<reference evidence="3 4" key="1">
    <citation type="submission" date="2019-02" db="EMBL/GenBank/DDBJ databases">
        <title>Deep-cultivation of Planctomycetes and their phenomic and genomic characterization uncovers novel biology.</title>
        <authorList>
            <person name="Wiegand S."/>
            <person name="Jogler M."/>
            <person name="Boedeker C."/>
            <person name="Pinto D."/>
            <person name="Vollmers J."/>
            <person name="Rivas-Marin E."/>
            <person name="Kohn T."/>
            <person name="Peeters S.H."/>
            <person name="Heuer A."/>
            <person name="Rast P."/>
            <person name="Oberbeckmann S."/>
            <person name="Bunk B."/>
            <person name="Jeske O."/>
            <person name="Meyerdierks A."/>
            <person name="Storesund J.E."/>
            <person name="Kallscheuer N."/>
            <person name="Luecker S."/>
            <person name="Lage O.M."/>
            <person name="Pohl T."/>
            <person name="Merkel B.J."/>
            <person name="Hornburger P."/>
            <person name="Mueller R.-W."/>
            <person name="Bruemmer F."/>
            <person name="Labrenz M."/>
            <person name="Spormann A.M."/>
            <person name="Op den Camp H."/>
            <person name="Overmann J."/>
            <person name="Amann R."/>
            <person name="Jetten M.S.M."/>
            <person name="Mascher T."/>
            <person name="Medema M.H."/>
            <person name="Devos D.P."/>
            <person name="Kaster A.-K."/>
            <person name="Ovreas L."/>
            <person name="Rohde M."/>
            <person name="Galperin M.Y."/>
            <person name="Jogler C."/>
        </authorList>
    </citation>
    <scope>NUCLEOTIDE SEQUENCE [LARGE SCALE GENOMIC DNA]</scope>
    <source>
        <strain evidence="3 4">Mal52</strain>
    </source>
</reference>
<keyword evidence="4" id="KW-1185">Reference proteome</keyword>
<evidence type="ECO:0000313" key="4">
    <source>
        <dbReference type="Proteomes" id="UP000319383"/>
    </source>
</evidence>
<sequence>MSPTTLNAPNRLLSIDQLRGYAIFGMILVNSKGMFGVKIEQLSHFKDHFTYADTIAPIFMFVVGISMRLSWLRRSEVTGITATRIAMVKRFTTLVLIAFVIYMGWLWDALMDIGLAGLLAVMFIDKSPKVRAIAACSMALLYQALVSFTVYGPWIMRTGDLTDENLPYLFKWIPYQSTLFDVRINGGPFGPLSWCFILLLGTIAYDIMKSNDRQRIVTYCLSLGIGLCAAGWALSMPWGDVKPLWPITAYHMTLPFPLWSTGLCFLTLLAFYFLCDVGGIRIPTFTSVSMNALFIYIVQCVISETEAPKEIITKSFEWIQKPLVESNPSLDVPLGICGILAYYGLLAALAYVLHRKKIYIKV</sequence>
<name>A0A517ZUV1_9PLAN</name>
<feature type="transmembrane region" description="Helical" evidence="1">
    <location>
        <begin position="216"/>
        <end position="236"/>
    </location>
</feature>
<dbReference type="Proteomes" id="UP000319383">
    <property type="component" value="Chromosome"/>
</dbReference>
<dbReference type="InterPro" id="IPR012429">
    <property type="entry name" value="HGSNAT_cat"/>
</dbReference>
<protein>
    <recommendedName>
        <fullName evidence="2">Heparan-alpha-glucosaminide N-acetyltransferase catalytic domain-containing protein</fullName>
    </recommendedName>
</protein>
<dbReference type="RefSeq" id="WP_145378791.1">
    <property type="nucleotide sequence ID" value="NZ_CP036276.1"/>
</dbReference>
<dbReference type="Pfam" id="PF07786">
    <property type="entry name" value="HGSNAT_cat"/>
    <property type="match status" value="1"/>
</dbReference>
<evidence type="ECO:0000313" key="3">
    <source>
        <dbReference type="EMBL" id="QDU46258.1"/>
    </source>
</evidence>
<evidence type="ECO:0000259" key="2">
    <source>
        <dbReference type="Pfam" id="PF07786"/>
    </source>
</evidence>
<feature type="transmembrane region" description="Helical" evidence="1">
    <location>
        <begin position="282"/>
        <end position="299"/>
    </location>
</feature>
<dbReference type="PANTHER" id="PTHR31061">
    <property type="entry name" value="LD22376P"/>
    <property type="match status" value="1"/>
</dbReference>
<accession>A0A517ZUV1</accession>
<feature type="transmembrane region" description="Helical" evidence="1">
    <location>
        <begin position="132"/>
        <end position="156"/>
    </location>
</feature>
<organism evidence="3 4">
    <name type="scientific">Symmachiella dynata</name>
    <dbReference type="NCBI Taxonomy" id="2527995"/>
    <lineage>
        <taxon>Bacteria</taxon>
        <taxon>Pseudomonadati</taxon>
        <taxon>Planctomycetota</taxon>
        <taxon>Planctomycetia</taxon>
        <taxon>Planctomycetales</taxon>
        <taxon>Planctomycetaceae</taxon>
        <taxon>Symmachiella</taxon>
    </lineage>
</organism>
<dbReference type="AlphaFoldDB" id="A0A517ZUV1"/>
<feature type="domain" description="Heparan-alpha-glucosaminide N-acetyltransferase catalytic" evidence="2">
    <location>
        <begin position="11"/>
        <end position="159"/>
    </location>
</feature>
<keyword evidence="1" id="KW-0472">Membrane</keyword>
<evidence type="ECO:0000256" key="1">
    <source>
        <dbReference type="SAM" id="Phobius"/>
    </source>
</evidence>
<feature type="transmembrane region" description="Helical" evidence="1">
    <location>
        <begin position="332"/>
        <end position="353"/>
    </location>
</feature>
<proteinExistence type="predicted"/>